<dbReference type="AlphaFoldDB" id="L0PB45"/>
<name>L0PB45_PNEJI</name>
<reference evidence="1 2" key="1">
    <citation type="journal article" date="2012" name="MBio">
        <title>De novo assembly of the Pneumocystis jirovecii genome from a single bronchoalveolar lavage fluid specimen from a patient.</title>
        <authorList>
            <person name="Cisse O.H."/>
            <person name="Pagni M."/>
            <person name="Hauser P.M."/>
        </authorList>
    </citation>
    <scope>NUCLEOTIDE SEQUENCE [LARGE SCALE GENOMIC DNA]</scope>
    <source>
        <strain evidence="1 2">SE8</strain>
    </source>
</reference>
<dbReference type="EMBL" id="CAKM01000200">
    <property type="protein sequence ID" value="CCJ29598.1"/>
    <property type="molecule type" value="Genomic_DNA"/>
</dbReference>
<gene>
    <name evidence="1" type="ORF">PNEJI1_002886</name>
</gene>
<sequence length="150" mass="16759">MPVKSRENSVFRCRKCGWEHRVCFCAQIGALEPVSGSEFILGERGPNVSSFFNVVCKKQLIIMQRLWSSPSLSRNEFNKRQNFSYDMIEQLVCVVSVSNPKSDDLSASGKDVLDTATSARSIVATSRIKDTISSSSLYLHSRLSNDSIML</sequence>
<evidence type="ECO:0000313" key="1">
    <source>
        <dbReference type="EMBL" id="CCJ29598.1"/>
    </source>
</evidence>
<dbReference type="VEuPathDB" id="FungiDB:PNEJI1_002886"/>
<dbReference type="Proteomes" id="UP000010422">
    <property type="component" value="Unassembled WGS sequence"/>
</dbReference>
<comment type="caution">
    <text evidence="1">The sequence shown here is derived from an EMBL/GenBank/DDBJ whole genome shotgun (WGS) entry which is preliminary data.</text>
</comment>
<accession>L0PB45</accession>
<evidence type="ECO:0000313" key="2">
    <source>
        <dbReference type="Proteomes" id="UP000010422"/>
    </source>
</evidence>
<dbReference type="InParanoid" id="L0PB45"/>
<protein>
    <submittedName>
        <fullName evidence="1">Uncharacterized protein</fullName>
    </submittedName>
</protein>
<organism evidence="2">
    <name type="scientific">Pneumocystis jirovecii</name>
    <name type="common">Human pneumocystis pneumonia agent</name>
    <dbReference type="NCBI Taxonomy" id="42068"/>
    <lineage>
        <taxon>Eukaryota</taxon>
        <taxon>Fungi</taxon>
        <taxon>Dikarya</taxon>
        <taxon>Ascomycota</taxon>
        <taxon>Taphrinomycotina</taxon>
        <taxon>Pneumocystomycetes</taxon>
        <taxon>Pneumocystaceae</taxon>
        <taxon>Pneumocystis</taxon>
    </lineage>
</organism>
<proteinExistence type="predicted"/>